<organism evidence="1 2">
    <name type="scientific">Stephania japonica</name>
    <dbReference type="NCBI Taxonomy" id="461633"/>
    <lineage>
        <taxon>Eukaryota</taxon>
        <taxon>Viridiplantae</taxon>
        <taxon>Streptophyta</taxon>
        <taxon>Embryophyta</taxon>
        <taxon>Tracheophyta</taxon>
        <taxon>Spermatophyta</taxon>
        <taxon>Magnoliopsida</taxon>
        <taxon>Ranunculales</taxon>
        <taxon>Menispermaceae</taxon>
        <taxon>Menispermoideae</taxon>
        <taxon>Cissampelideae</taxon>
        <taxon>Stephania</taxon>
    </lineage>
</organism>
<name>A0AAP0IXF5_9MAGN</name>
<gene>
    <name evidence="1" type="ORF">Sjap_013126</name>
</gene>
<keyword evidence="2" id="KW-1185">Reference proteome</keyword>
<evidence type="ECO:0000313" key="2">
    <source>
        <dbReference type="Proteomes" id="UP001417504"/>
    </source>
</evidence>
<comment type="caution">
    <text evidence="1">The sequence shown here is derived from an EMBL/GenBank/DDBJ whole genome shotgun (WGS) entry which is preliminary data.</text>
</comment>
<evidence type="ECO:0000313" key="1">
    <source>
        <dbReference type="EMBL" id="KAK9123524.1"/>
    </source>
</evidence>
<dbReference type="EMBL" id="JBBNAE010000005">
    <property type="protein sequence ID" value="KAK9123524.1"/>
    <property type="molecule type" value="Genomic_DNA"/>
</dbReference>
<proteinExistence type="predicted"/>
<dbReference type="AlphaFoldDB" id="A0AAP0IXF5"/>
<dbReference type="Proteomes" id="UP001417504">
    <property type="component" value="Unassembled WGS sequence"/>
</dbReference>
<reference evidence="1 2" key="1">
    <citation type="submission" date="2024-01" db="EMBL/GenBank/DDBJ databases">
        <title>Genome assemblies of Stephania.</title>
        <authorList>
            <person name="Yang L."/>
        </authorList>
    </citation>
    <scope>NUCLEOTIDE SEQUENCE [LARGE SCALE GENOMIC DNA]</scope>
    <source>
        <strain evidence="1">QJT</strain>
        <tissue evidence="1">Leaf</tissue>
    </source>
</reference>
<accession>A0AAP0IXF5</accession>
<protein>
    <submittedName>
        <fullName evidence="1">Uncharacterized protein</fullName>
    </submittedName>
</protein>
<sequence length="114" mass="12800">MEEVKPPARLVPNKVTEVCFEAAIQDFRLAVSLGVVGTAKTERGSQVAKELLPEAISKNLVAIVDDCSWNTMEPKDLNCENYDEVPGGEVCRQRNKVRKFCKSVHNYRDYCVPL</sequence>